<keyword evidence="5" id="KW-0732">Signal</keyword>
<dbReference type="CDD" id="cd07735">
    <property type="entry name" value="class_II_PDE_MBL-fold"/>
    <property type="match status" value="1"/>
</dbReference>
<reference evidence="6" key="2">
    <citation type="submission" date="2020-09" db="EMBL/GenBank/DDBJ databases">
        <authorList>
            <person name="Sun Q."/>
            <person name="Kim S."/>
        </authorList>
    </citation>
    <scope>NUCLEOTIDE SEQUENCE</scope>
    <source>
        <strain evidence="6">KCTC 32337</strain>
    </source>
</reference>
<keyword evidence="2 4" id="KW-0114">cAMP</keyword>
<dbReference type="Proteomes" id="UP000622604">
    <property type="component" value="Unassembled WGS sequence"/>
</dbReference>
<evidence type="ECO:0000256" key="4">
    <source>
        <dbReference type="PIRNR" id="PIRNR000962"/>
    </source>
</evidence>
<reference evidence="6" key="1">
    <citation type="journal article" date="2014" name="Int. J. Syst. Evol. Microbiol.">
        <title>Complete genome sequence of Corynebacterium casei LMG S-19264T (=DSM 44701T), isolated from a smear-ripened cheese.</title>
        <authorList>
            <consortium name="US DOE Joint Genome Institute (JGI-PGF)"/>
            <person name="Walter F."/>
            <person name="Albersmeier A."/>
            <person name="Kalinowski J."/>
            <person name="Ruckert C."/>
        </authorList>
    </citation>
    <scope>NUCLEOTIDE SEQUENCE</scope>
    <source>
        <strain evidence="6">KCTC 32337</strain>
    </source>
</reference>
<dbReference type="PANTHER" id="PTHR28283:SF1">
    <property type="entry name" value="3',5'-CYCLIC-NUCLEOTIDE PHOSPHODIESTERASE 1"/>
    <property type="match status" value="1"/>
</dbReference>
<comment type="caution">
    <text evidence="6">The sequence shown here is derived from an EMBL/GenBank/DDBJ whole genome shotgun (WGS) entry which is preliminary data.</text>
</comment>
<dbReference type="Pfam" id="PF02112">
    <property type="entry name" value="PDEase_II"/>
    <property type="match status" value="1"/>
</dbReference>
<evidence type="ECO:0000256" key="3">
    <source>
        <dbReference type="ARBA" id="ARBA00025762"/>
    </source>
</evidence>
<dbReference type="GO" id="GO:1902660">
    <property type="term" value="P:negative regulation of glucose mediated signaling pathway"/>
    <property type="evidence" value="ECO:0007669"/>
    <property type="project" value="TreeGrafter"/>
</dbReference>
<protein>
    <submittedName>
        <fullName evidence="6">3',5'-cyclic-nucleotide phosphodiesterase</fullName>
    </submittedName>
</protein>
<dbReference type="InterPro" id="IPR036866">
    <property type="entry name" value="RibonucZ/Hydroxyglut_hydro"/>
</dbReference>
<accession>A0A8H9IDE1</accession>
<feature type="chain" id="PRO_5034092945" evidence="5">
    <location>
        <begin position="27"/>
        <end position="339"/>
    </location>
</feature>
<dbReference type="PANTHER" id="PTHR28283">
    <property type="entry name" value="3',5'-CYCLIC-NUCLEOTIDE PHOSPHODIESTERASE 1"/>
    <property type="match status" value="1"/>
</dbReference>
<dbReference type="PRINTS" id="PR00388">
    <property type="entry name" value="PDIESTERASE2"/>
</dbReference>
<dbReference type="GO" id="GO:0047555">
    <property type="term" value="F:3',5'-cyclic-GMP phosphodiesterase activity"/>
    <property type="evidence" value="ECO:0007669"/>
    <property type="project" value="TreeGrafter"/>
</dbReference>
<evidence type="ECO:0000313" key="6">
    <source>
        <dbReference type="EMBL" id="GGZ75310.1"/>
    </source>
</evidence>
<dbReference type="GO" id="GO:0004115">
    <property type="term" value="F:3',5'-cyclic-AMP phosphodiesterase activity"/>
    <property type="evidence" value="ECO:0007669"/>
    <property type="project" value="UniProtKB-UniRule"/>
</dbReference>
<dbReference type="AlphaFoldDB" id="A0A8H9IDE1"/>
<gene>
    <name evidence="6" type="primary">cpdP</name>
    <name evidence="6" type="ORF">GCM10011274_37020</name>
</gene>
<sequence length="339" mass="37166">MKHIISKAKWLLTISLFFASSTHLQAQTLSTAPAFEVVVLGDSGGIEDGNLSAFLLRSLTEPNYVALDAGTLVNGINQSIKQGAFDDLTIKEGDKWGKAGTILRQHVKGYLLSHAHLDHINGMLVASPEDSKKSIYALASVNTMIGETYFNGKAWANFSDRGIPPLLNKYHVVDLLPGKATPIADTQLSVTAFSLSHPVESSAFIIEHGDDMFVYFGDTGPDIVEKQGKLDAIWTYLAKQVKHKNLRGMIIETSFENERPHNLLFGHLTPALLMGELRNFADKIGGEQPLKGLNVVISHIKYSLAKNVDPRAKITQQLNEGNDLGLNIIIPQQGQKLQF</sequence>
<feature type="signal peptide" evidence="5">
    <location>
        <begin position="1"/>
        <end position="26"/>
    </location>
</feature>
<dbReference type="InterPro" id="IPR000396">
    <property type="entry name" value="Pdiesterase2"/>
</dbReference>
<dbReference type="InterPro" id="IPR024225">
    <property type="entry name" value="cAMP-PdiesteraseII_CS"/>
</dbReference>
<dbReference type="EMBL" id="BMZC01000012">
    <property type="protein sequence ID" value="GGZ75310.1"/>
    <property type="molecule type" value="Genomic_DNA"/>
</dbReference>
<proteinExistence type="inferred from homology"/>
<evidence type="ECO:0000256" key="5">
    <source>
        <dbReference type="SAM" id="SignalP"/>
    </source>
</evidence>
<dbReference type="RefSeq" id="WP_191866882.1">
    <property type="nucleotide sequence ID" value="NZ_BMZC01000012.1"/>
</dbReference>
<dbReference type="Gene3D" id="3.60.15.10">
    <property type="entry name" value="Ribonuclease Z/Hydroxyacylglutathione hydrolase-like"/>
    <property type="match status" value="1"/>
</dbReference>
<name>A0A8H9IDE1_9ALTE</name>
<dbReference type="SUPFAM" id="SSF56281">
    <property type="entry name" value="Metallo-hydrolase/oxidoreductase"/>
    <property type="match status" value="1"/>
</dbReference>
<keyword evidence="1 4" id="KW-0378">Hydrolase</keyword>
<evidence type="ECO:0000256" key="2">
    <source>
        <dbReference type="ARBA" id="ARBA00023149"/>
    </source>
</evidence>
<evidence type="ECO:0000256" key="1">
    <source>
        <dbReference type="ARBA" id="ARBA00022801"/>
    </source>
</evidence>
<organism evidence="6 7">
    <name type="scientific">Paraglaciecola chathamensis</name>
    <dbReference type="NCBI Taxonomy" id="368405"/>
    <lineage>
        <taxon>Bacteria</taxon>
        <taxon>Pseudomonadati</taxon>
        <taxon>Pseudomonadota</taxon>
        <taxon>Gammaproteobacteria</taxon>
        <taxon>Alteromonadales</taxon>
        <taxon>Alteromonadaceae</taxon>
        <taxon>Paraglaciecola</taxon>
    </lineage>
</organism>
<dbReference type="PROSITE" id="PS00607">
    <property type="entry name" value="PDEASE_II"/>
    <property type="match status" value="1"/>
</dbReference>
<comment type="similarity">
    <text evidence="3 4">Belongs to the cyclic nucleotide phosphodiesterase class-II family.</text>
</comment>
<dbReference type="PIRSF" id="PIRSF000962">
    <property type="entry name" value="Cyc_nuc_PDEase"/>
    <property type="match status" value="1"/>
</dbReference>
<dbReference type="GO" id="GO:0006198">
    <property type="term" value="P:cAMP catabolic process"/>
    <property type="evidence" value="ECO:0007669"/>
    <property type="project" value="UniProtKB-UniRule"/>
</dbReference>
<evidence type="ECO:0000313" key="7">
    <source>
        <dbReference type="Proteomes" id="UP000622604"/>
    </source>
</evidence>